<dbReference type="PANTHER" id="PTHR45138:SF24">
    <property type="entry name" value="DIGUANYLATE CYCLASE DGCC-RELATED"/>
    <property type="match status" value="1"/>
</dbReference>
<protein>
    <recommendedName>
        <fullName evidence="1">diguanylate cyclase</fullName>
        <ecNumber evidence="1">2.7.7.65</ecNumber>
    </recommendedName>
</protein>
<dbReference type="OrthoDB" id="9812260at2"/>
<feature type="transmembrane region" description="Helical" evidence="2">
    <location>
        <begin position="58"/>
        <end position="80"/>
    </location>
</feature>
<organism evidence="4 5">
    <name type="scientific">Devosia limi DSM 17137</name>
    <dbReference type="NCBI Taxonomy" id="1121477"/>
    <lineage>
        <taxon>Bacteria</taxon>
        <taxon>Pseudomonadati</taxon>
        <taxon>Pseudomonadota</taxon>
        <taxon>Alphaproteobacteria</taxon>
        <taxon>Hyphomicrobiales</taxon>
        <taxon>Devosiaceae</taxon>
        <taxon>Devosia</taxon>
    </lineage>
</organism>
<name>A0A1M4TNG4_9HYPH</name>
<evidence type="ECO:0000313" key="4">
    <source>
        <dbReference type="EMBL" id="SHE45916.1"/>
    </source>
</evidence>
<dbReference type="InterPro" id="IPR043128">
    <property type="entry name" value="Rev_trsase/Diguanyl_cyclase"/>
</dbReference>
<dbReference type="EMBL" id="FQVC01000001">
    <property type="protein sequence ID" value="SHE45916.1"/>
    <property type="molecule type" value="Genomic_DNA"/>
</dbReference>
<dbReference type="Pfam" id="PF00990">
    <property type="entry name" value="GGDEF"/>
    <property type="match status" value="1"/>
</dbReference>
<dbReference type="InterPro" id="IPR000160">
    <property type="entry name" value="GGDEF_dom"/>
</dbReference>
<dbReference type="CDD" id="cd01949">
    <property type="entry name" value="GGDEF"/>
    <property type="match status" value="1"/>
</dbReference>
<sequence>MEPIDNFAVILPIIQASLGVVFALLFRSGIRSAGHWGVAYLLSAAAIAVYILPVDGTVLTLVSDGLFLASYFMFGEAIIARFGVPPHRPLRLALGVGVFLADIYVVVGLESLGASVLVVDLGISLQLATACALSWRHMLRGIDLVIGLLALLSVFSNAGMALLFGVLLPPGEDVAQFLASNYAFVMQLLASAFSLWFGLAGLAAITLDMLGKYRQAAHHDPLTGLLNRRGFEVAARRVRGAEGKGVLLILDLDGFKSINDQFGHDTGDLVLAGQASLLRAMLPPQAVIARFGGEEFVALLPGVSLAEGGALADSVRLACAGRDWRQLGVDRAVTLCAGVSAYGPDDVSLRHALRCADTALYAAKAAGRNRVMLGRDGAVEPVGGGAA</sequence>
<dbReference type="SUPFAM" id="SSF55073">
    <property type="entry name" value="Nucleotide cyclase"/>
    <property type="match status" value="1"/>
</dbReference>
<keyword evidence="2" id="KW-0472">Membrane</keyword>
<dbReference type="PANTHER" id="PTHR45138">
    <property type="entry name" value="REGULATORY COMPONENTS OF SENSORY TRANSDUCTION SYSTEM"/>
    <property type="match status" value="1"/>
</dbReference>
<evidence type="ECO:0000259" key="3">
    <source>
        <dbReference type="PROSITE" id="PS50887"/>
    </source>
</evidence>
<feature type="transmembrane region" description="Helical" evidence="2">
    <location>
        <begin position="142"/>
        <end position="164"/>
    </location>
</feature>
<feature type="transmembrane region" description="Helical" evidence="2">
    <location>
        <begin position="33"/>
        <end position="52"/>
    </location>
</feature>
<evidence type="ECO:0000256" key="1">
    <source>
        <dbReference type="ARBA" id="ARBA00012528"/>
    </source>
</evidence>
<reference evidence="4 5" key="1">
    <citation type="submission" date="2016-11" db="EMBL/GenBank/DDBJ databases">
        <authorList>
            <person name="Jaros S."/>
            <person name="Januszkiewicz K."/>
            <person name="Wedrychowicz H."/>
        </authorList>
    </citation>
    <scope>NUCLEOTIDE SEQUENCE [LARGE SCALE GENOMIC DNA]</scope>
    <source>
        <strain evidence="4 5">DSM 17137</strain>
    </source>
</reference>
<dbReference type="PROSITE" id="PS50887">
    <property type="entry name" value="GGDEF"/>
    <property type="match status" value="1"/>
</dbReference>
<feature type="domain" description="GGDEF" evidence="3">
    <location>
        <begin position="243"/>
        <end position="376"/>
    </location>
</feature>
<keyword evidence="2" id="KW-0812">Transmembrane</keyword>
<dbReference type="GO" id="GO:1902201">
    <property type="term" value="P:negative regulation of bacterial-type flagellum-dependent cell motility"/>
    <property type="evidence" value="ECO:0007669"/>
    <property type="project" value="TreeGrafter"/>
</dbReference>
<dbReference type="EC" id="2.7.7.65" evidence="1"/>
<dbReference type="InterPro" id="IPR050469">
    <property type="entry name" value="Diguanylate_Cyclase"/>
</dbReference>
<dbReference type="NCBIfam" id="TIGR00254">
    <property type="entry name" value="GGDEF"/>
    <property type="match status" value="1"/>
</dbReference>
<dbReference type="GO" id="GO:0052621">
    <property type="term" value="F:diguanylate cyclase activity"/>
    <property type="evidence" value="ECO:0007669"/>
    <property type="project" value="UniProtKB-EC"/>
</dbReference>
<dbReference type="InterPro" id="IPR029787">
    <property type="entry name" value="Nucleotide_cyclase"/>
</dbReference>
<dbReference type="SMART" id="SM00267">
    <property type="entry name" value="GGDEF"/>
    <property type="match status" value="1"/>
</dbReference>
<dbReference type="AlphaFoldDB" id="A0A1M4TNG4"/>
<dbReference type="Proteomes" id="UP000184533">
    <property type="component" value="Unassembled WGS sequence"/>
</dbReference>
<feature type="transmembrane region" description="Helical" evidence="2">
    <location>
        <begin position="6"/>
        <end position="26"/>
    </location>
</feature>
<keyword evidence="2" id="KW-1133">Transmembrane helix</keyword>
<dbReference type="Gene3D" id="3.30.70.270">
    <property type="match status" value="1"/>
</dbReference>
<dbReference type="RefSeq" id="WP_052950593.1">
    <property type="nucleotide sequence ID" value="NZ_FQVC01000001.1"/>
</dbReference>
<dbReference type="GO" id="GO:0043709">
    <property type="term" value="P:cell adhesion involved in single-species biofilm formation"/>
    <property type="evidence" value="ECO:0007669"/>
    <property type="project" value="TreeGrafter"/>
</dbReference>
<evidence type="ECO:0000256" key="2">
    <source>
        <dbReference type="SAM" id="Phobius"/>
    </source>
</evidence>
<dbReference type="GO" id="GO:0005886">
    <property type="term" value="C:plasma membrane"/>
    <property type="evidence" value="ECO:0007669"/>
    <property type="project" value="TreeGrafter"/>
</dbReference>
<feature type="transmembrane region" description="Helical" evidence="2">
    <location>
        <begin position="184"/>
        <end position="205"/>
    </location>
</feature>
<evidence type="ECO:0000313" key="5">
    <source>
        <dbReference type="Proteomes" id="UP000184533"/>
    </source>
</evidence>
<gene>
    <name evidence="4" type="ORF">SAMN02745223_00437</name>
</gene>
<proteinExistence type="predicted"/>
<accession>A0A1M4TNG4</accession>